<accession>A0A6N7S1W8</accession>
<keyword evidence="3" id="KW-1003">Cell membrane</keyword>
<comment type="subcellular location">
    <subcellularLocation>
        <location evidence="1">Cell membrane</location>
        <topology evidence="1">Multi-pass membrane protein</topology>
    </subcellularLocation>
</comment>
<sequence>MQIINSVIQFIMDLGGAIFLPFMITILGLFFKIKFFDSFRNGLRIGAGFLGITVILEMLCNSLNPAVEFYAGMGSGFTVIDIGWEGIAAIAWSTPFALIIVPICLVLNYFLIRIRFTKTMDVDIWNYFHVILGAAMAYYIAQLGGMSAAVSIGLAMLVAIGTFIAILKMADWIAPHWQKHYNLPGTTCCNNDAFQIWAIDYAVCWILDKIPGINKINLDAKWFSDKFGSLGETSVLTFFVGILISLITRQDLSTMLTMSVTLSAAIVILPRMVSLLMEGLNPISTAARKMFKQKLGAEYDIYIGMDEALCLGDESGIQCAAIMIPIGLAVAFLPGVNFFPIASLGSMVYTTCMCSLFARGDIFKTVIASTVNCIYSYQILSWMAPLVTKLAVNTGYISNAATLVTGSSVEEFHSVILALISKLLGIW</sequence>
<name>A0A6N7S1W8_9FIRM</name>
<keyword evidence="8 9" id="KW-0472">Membrane</keyword>
<evidence type="ECO:0000256" key="2">
    <source>
        <dbReference type="ARBA" id="ARBA00022448"/>
    </source>
</evidence>
<evidence type="ECO:0000313" key="10">
    <source>
        <dbReference type="EMBL" id="MSA87851.1"/>
    </source>
</evidence>
<comment type="caution">
    <text evidence="10">The sequence shown here is derived from an EMBL/GenBank/DDBJ whole genome shotgun (WGS) entry which is preliminary data.</text>
</comment>
<evidence type="ECO:0000256" key="5">
    <source>
        <dbReference type="ARBA" id="ARBA00022683"/>
    </source>
</evidence>
<evidence type="ECO:0000256" key="6">
    <source>
        <dbReference type="ARBA" id="ARBA00022692"/>
    </source>
</evidence>
<keyword evidence="2" id="KW-0813">Transport</keyword>
<dbReference type="GO" id="GO:0005886">
    <property type="term" value="C:plasma membrane"/>
    <property type="evidence" value="ECO:0007669"/>
    <property type="project" value="UniProtKB-SubCell"/>
</dbReference>
<keyword evidence="13" id="KW-1185">Reference proteome</keyword>
<proteinExistence type="predicted"/>
<dbReference type="OrthoDB" id="9787936at2"/>
<evidence type="ECO:0000256" key="8">
    <source>
        <dbReference type="ARBA" id="ARBA00023136"/>
    </source>
</evidence>
<evidence type="ECO:0000256" key="7">
    <source>
        <dbReference type="ARBA" id="ARBA00022989"/>
    </source>
</evidence>
<evidence type="ECO:0000313" key="12">
    <source>
        <dbReference type="Proteomes" id="UP000433575"/>
    </source>
</evidence>
<dbReference type="AlphaFoldDB" id="A0A6N7S1W8"/>
<organism evidence="10 12">
    <name type="scientific">Holdemania massiliensis</name>
    <dbReference type="NCBI Taxonomy" id="1468449"/>
    <lineage>
        <taxon>Bacteria</taxon>
        <taxon>Bacillati</taxon>
        <taxon>Bacillota</taxon>
        <taxon>Erysipelotrichia</taxon>
        <taxon>Erysipelotrichales</taxon>
        <taxon>Erysipelotrichaceae</taxon>
        <taxon>Holdemania</taxon>
    </lineage>
</organism>
<evidence type="ECO:0000313" key="11">
    <source>
        <dbReference type="EMBL" id="MSC31646.1"/>
    </source>
</evidence>
<gene>
    <name evidence="11" type="ORF">GKD88_00695</name>
    <name evidence="10" type="ORF">GKE08_00690</name>
</gene>
<dbReference type="Proteomes" id="UP000480929">
    <property type="component" value="Unassembled WGS sequence"/>
</dbReference>
<evidence type="ECO:0008006" key="14">
    <source>
        <dbReference type="Google" id="ProtNLM"/>
    </source>
</evidence>
<keyword evidence="6 9" id="KW-0812">Transmembrane</keyword>
<evidence type="ECO:0000256" key="3">
    <source>
        <dbReference type="ARBA" id="ARBA00022475"/>
    </source>
</evidence>
<feature type="transmembrane region" description="Helical" evidence="9">
    <location>
        <begin position="6"/>
        <end position="31"/>
    </location>
</feature>
<feature type="transmembrane region" description="Helical" evidence="9">
    <location>
        <begin position="87"/>
        <end position="112"/>
    </location>
</feature>
<dbReference type="PANTHER" id="PTHR37324">
    <property type="entry name" value="PTS SYSTEM GALACTITOL-SPECIFIC EIIC COMPONENT"/>
    <property type="match status" value="1"/>
</dbReference>
<dbReference type="Proteomes" id="UP000433575">
    <property type="component" value="Unassembled WGS sequence"/>
</dbReference>
<keyword evidence="4" id="KW-0762">Sugar transport</keyword>
<keyword evidence="5" id="KW-0598">Phosphotransferase system</keyword>
<dbReference type="PIRSF" id="PIRSF006304">
    <property type="entry name" value="GatC"/>
    <property type="match status" value="1"/>
</dbReference>
<feature type="transmembrane region" description="Helical" evidence="9">
    <location>
        <begin position="124"/>
        <end position="141"/>
    </location>
</feature>
<evidence type="ECO:0000313" key="13">
    <source>
        <dbReference type="Proteomes" id="UP000480929"/>
    </source>
</evidence>
<evidence type="ECO:0000256" key="9">
    <source>
        <dbReference type="SAM" id="Phobius"/>
    </source>
</evidence>
<dbReference type="InterPro" id="IPR004703">
    <property type="entry name" value="PTS_sugar-sp_permease"/>
</dbReference>
<dbReference type="GO" id="GO:0015577">
    <property type="term" value="F:galactitol transmembrane transporter activity"/>
    <property type="evidence" value="ECO:0007669"/>
    <property type="project" value="InterPro"/>
</dbReference>
<feature type="transmembrane region" description="Helical" evidence="9">
    <location>
        <begin position="147"/>
        <end position="167"/>
    </location>
</feature>
<keyword evidence="7 9" id="KW-1133">Transmembrane helix</keyword>
<evidence type="ECO:0000256" key="1">
    <source>
        <dbReference type="ARBA" id="ARBA00004651"/>
    </source>
</evidence>
<dbReference type="GO" id="GO:0009401">
    <property type="term" value="P:phosphoenolpyruvate-dependent sugar phosphotransferase system"/>
    <property type="evidence" value="ECO:0007669"/>
    <property type="project" value="UniProtKB-KW"/>
</dbReference>
<dbReference type="PANTHER" id="PTHR37324:SF2">
    <property type="entry name" value="PTS SYSTEM GALACTITOL-SPECIFIC EIIC COMPONENT"/>
    <property type="match status" value="1"/>
</dbReference>
<feature type="transmembrane region" description="Helical" evidence="9">
    <location>
        <begin position="227"/>
        <end position="248"/>
    </location>
</feature>
<dbReference type="Pfam" id="PF03611">
    <property type="entry name" value="EIIC-GAT"/>
    <property type="match status" value="1"/>
</dbReference>
<dbReference type="InterPro" id="IPR013853">
    <property type="entry name" value="EIIC-GAT"/>
</dbReference>
<feature type="transmembrane region" description="Helical" evidence="9">
    <location>
        <begin position="315"/>
        <end position="333"/>
    </location>
</feature>
<reference evidence="12 13" key="1">
    <citation type="journal article" date="2019" name="Nat. Med.">
        <title>A library of human gut bacterial isolates paired with longitudinal multiomics data enables mechanistic microbiome research.</title>
        <authorList>
            <person name="Poyet M."/>
            <person name="Groussin M."/>
            <person name="Gibbons S.M."/>
            <person name="Avila-Pacheco J."/>
            <person name="Jiang X."/>
            <person name="Kearney S.M."/>
            <person name="Perrotta A.R."/>
            <person name="Berdy B."/>
            <person name="Zhao S."/>
            <person name="Lieberman T.D."/>
            <person name="Swanson P.K."/>
            <person name="Smith M."/>
            <person name="Roesemann S."/>
            <person name="Alexander J.E."/>
            <person name="Rich S.A."/>
            <person name="Livny J."/>
            <person name="Vlamakis H."/>
            <person name="Clish C."/>
            <person name="Bullock K."/>
            <person name="Deik A."/>
            <person name="Scott J."/>
            <person name="Pierce K.A."/>
            <person name="Xavier R.J."/>
            <person name="Alm E.J."/>
        </authorList>
    </citation>
    <scope>NUCLEOTIDE SEQUENCE [LARGE SCALE GENOMIC DNA]</scope>
    <source>
        <strain evidence="10 12">BIOML-A4</strain>
        <strain evidence="11 13">BIOML-A5</strain>
    </source>
</reference>
<dbReference type="RefSeq" id="WP_154237532.1">
    <property type="nucleotide sequence ID" value="NZ_CAUFAO010000030.1"/>
</dbReference>
<evidence type="ECO:0000256" key="4">
    <source>
        <dbReference type="ARBA" id="ARBA00022597"/>
    </source>
</evidence>
<dbReference type="EMBL" id="WKPJ01000001">
    <property type="protein sequence ID" value="MSA87851.1"/>
    <property type="molecule type" value="Genomic_DNA"/>
</dbReference>
<dbReference type="EMBL" id="WKPI01000001">
    <property type="protein sequence ID" value="MSC31646.1"/>
    <property type="molecule type" value="Genomic_DNA"/>
</dbReference>
<protein>
    <recommendedName>
        <fullName evidence="14">PTS galactitol transporter subunit IIC</fullName>
    </recommendedName>
</protein>
<feature type="transmembrane region" description="Helical" evidence="9">
    <location>
        <begin position="43"/>
        <end position="67"/>
    </location>
</feature>